<proteinExistence type="predicted"/>
<dbReference type="InterPro" id="IPR051171">
    <property type="entry name" value="CaCA"/>
</dbReference>
<keyword evidence="4" id="KW-0406">Ion transport</keyword>
<evidence type="ECO:0000256" key="3">
    <source>
        <dbReference type="ARBA" id="ARBA00022837"/>
    </source>
</evidence>
<dbReference type="InterPro" id="IPR003644">
    <property type="entry name" value="Calx_beta"/>
</dbReference>
<feature type="domain" description="Calx-beta" evidence="6">
    <location>
        <begin position="465"/>
        <end position="570"/>
    </location>
</feature>
<evidence type="ECO:0000313" key="8">
    <source>
        <dbReference type="Proteomes" id="UP001597474"/>
    </source>
</evidence>
<evidence type="ECO:0000256" key="1">
    <source>
        <dbReference type="ARBA" id="ARBA00022729"/>
    </source>
</evidence>
<name>A0ABW5U6F4_9RHOB</name>
<keyword evidence="1" id="KW-0732">Signal</keyword>
<dbReference type="Gene3D" id="2.60.40.2030">
    <property type="match status" value="8"/>
</dbReference>
<dbReference type="EMBL" id="JBHUMP010000026">
    <property type="protein sequence ID" value="MFD2741466.1"/>
    <property type="molecule type" value="Genomic_DNA"/>
</dbReference>
<dbReference type="PROSITE" id="PS00330">
    <property type="entry name" value="HEMOLYSIN_CALCIUM"/>
    <property type="match status" value="2"/>
</dbReference>
<dbReference type="Gene3D" id="2.60.40.2700">
    <property type="match status" value="2"/>
</dbReference>
<evidence type="ECO:0000313" key="7">
    <source>
        <dbReference type="EMBL" id="MFD2741466.1"/>
    </source>
</evidence>
<feature type="domain" description="Calx-beta" evidence="6">
    <location>
        <begin position="703"/>
        <end position="808"/>
    </location>
</feature>
<dbReference type="Proteomes" id="UP001597474">
    <property type="component" value="Unassembled WGS sequence"/>
</dbReference>
<dbReference type="Gene3D" id="2.150.10.10">
    <property type="entry name" value="Serralysin-like metalloprotease, C-terminal"/>
    <property type="match status" value="3"/>
</dbReference>
<accession>A0ABW5U6F4</accession>
<keyword evidence="8" id="KW-1185">Reference proteome</keyword>
<keyword evidence="4" id="KW-0813">Transport</keyword>
<dbReference type="InterPro" id="IPR038081">
    <property type="entry name" value="CalX-like_sf"/>
</dbReference>
<keyword evidence="2" id="KW-0677">Repeat</keyword>
<comment type="caution">
    <text evidence="7">The sequence shown here is derived from an EMBL/GenBank/DDBJ whole genome shotgun (WGS) entry which is preliminary data.</text>
</comment>
<gene>
    <name evidence="7" type="ORF">ACFSUD_17985</name>
</gene>
<dbReference type="RefSeq" id="WP_386375893.1">
    <property type="nucleotide sequence ID" value="NZ_JBHUMP010000026.1"/>
</dbReference>
<evidence type="ECO:0000256" key="2">
    <source>
        <dbReference type="ARBA" id="ARBA00022737"/>
    </source>
</evidence>
<feature type="domain" description="Calx-beta" evidence="6">
    <location>
        <begin position="227"/>
        <end position="332"/>
    </location>
</feature>
<dbReference type="InterPro" id="IPR001343">
    <property type="entry name" value="Hemolysn_Ca-bd"/>
</dbReference>
<evidence type="ECO:0000259" key="6">
    <source>
        <dbReference type="SMART" id="SM00237"/>
    </source>
</evidence>
<evidence type="ECO:0000256" key="4">
    <source>
        <dbReference type="ARBA" id="ARBA00023065"/>
    </source>
</evidence>
<organism evidence="7 8">
    <name type="scientific">Sulfitobacter aestuarii</name>
    <dbReference type="NCBI Taxonomy" id="2161676"/>
    <lineage>
        <taxon>Bacteria</taxon>
        <taxon>Pseudomonadati</taxon>
        <taxon>Pseudomonadota</taxon>
        <taxon>Alphaproteobacteria</taxon>
        <taxon>Rhodobacterales</taxon>
        <taxon>Roseobacteraceae</taxon>
        <taxon>Sulfitobacter</taxon>
    </lineage>
</organism>
<dbReference type="PANTHER" id="PTHR11878">
    <property type="entry name" value="SODIUM/CALCIUM EXCHANGER"/>
    <property type="match status" value="1"/>
</dbReference>
<sequence length="1435" mass="144514">MASIISVTPSSAIESVGSGFGGLLQFDVTLSEAASDAVTVSYRLFPGTALIDRDVPSQTGLVTFAPGELTQRVEFRARHDNTAEADESLFMEFYDPEGGSFAGDAQTLRASAFILDDDSTTNTRGLFVSAPVIVEGDTGTRQAVFDVTISEAFASTTSFDFATKDGSATAGEDYTGKTGQVTFAPGQLTAQVTVDITGDSDSEASEYFHLVVETDASIADGGAGSVGMARILDDDSGGSLPSISFEANGSVESIGSGFGGVNTFVVRLSEPSSDAVTVQYRSFPGTATNHLDYPQSDGTVTFAPGETWQVITIRGRHDNLAEADESFGVELYDPQGASLAGGAKTLRETVFIQDDDSVGQSRGLHVSSSIVVEGDSGSQEVLFDIIISRPSDVPLTFAYTTQDVGAKAGSDYTAQSGNVTFAPGQTRASVAIEVSGDTAIEPTEYVQLVLTPGSAIGDDGAGAVGELTILDDDAGGSLPSFSVSAGSAPESIGSGFGGVHGFVATLSEASSDVVRVGYRTLPATATAEQDFPRSTGVLEFAPGETSQVLEIRSSHDNLDEDDEAFVVEFFDISGAAFVGGAKVLRESCFIIDDDGVGLDRSLQVSSPVLLEGDGGIVTARFEVALSRVADTSVSFDYATQDGSATSGSDYVATSGTLTFLPGQSRAFVDVQVNGDTSREPAEFFQLVVTPTSALGDDGAGSVGTAQILDDDAAGGLPSLSISSHPVLESIGSGFGGMIDWVVTLSAPAVDEVSVNYRTIDATALGGTDFPEQAGVLVFAPGETSKTISHRVSHDNLDEADESLVLELFEPVGAALSGNTALLQKSAFILDDDGVGLNRAVHVSDVQLYEPVSGSATATFEITLSRPFDSATTLSYETIGVTATAGADFTAASGAITFQPGQTSAAVNIEVKSDGNSETAETFLLSLLAPLPATITGAPEGSLGTATILAPPNSLPTGAVVIGGNATEGATLTALTGGIDDADGLGSFTYQWSADGSAISGATGASFSPGQDEVGAQIRVIVSYVDGGGTAESLTSAPTGVITNNNNAPTGTIGISGTLQPGATLTADTSGIGDADGLGTLSYQWLRGGSPIAGATGASYAVKAADIGSVLGLRVSYTDGFATPESLVRSIGKVPVPPGTAGNDLITGGPLADLIEGGAGDDTLSGADGDDSVLGQVGHDSLLGGPGDDVISAFDGNDFVDGGAGNDMIGGGLGDDTLRGSEGNDTIGAGFGDDVIEGGDGHDVAAGGAGNDLLIGGLGNDTMGGSYGTDTLRGSAGDDSLGGGTGRDLIDGGAGHDAIGGGEGDDTIDGGAGHDFLAGGGRDDSIDGGSGNDTINGGAGNDTVSGGDGADLFVFNEFLDGDTDLILGFEDGLDSFRMIGVENAPGSGLAGYLDALDITETLVEGVAGVQLSYQGQTILVSGVSAAQLGLEDFTFL</sequence>
<feature type="region of interest" description="Disordered" evidence="5">
    <location>
        <begin position="1291"/>
        <end position="1340"/>
    </location>
</feature>
<feature type="domain" description="Calx-beta" evidence="6">
    <location>
        <begin position="824"/>
        <end position="927"/>
    </location>
</feature>
<dbReference type="SUPFAM" id="SSF141072">
    <property type="entry name" value="CalX-like"/>
    <property type="match status" value="8"/>
</dbReference>
<dbReference type="InterPro" id="IPR018511">
    <property type="entry name" value="Hemolysin-typ_Ca-bd_CS"/>
</dbReference>
<feature type="domain" description="Calx-beta" evidence="6">
    <location>
        <begin position="348"/>
        <end position="451"/>
    </location>
</feature>
<feature type="domain" description="Calx-beta" evidence="6">
    <location>
        <begin position="590"/>
        <end position="689"/>
    </location>
</feature>
<dbReference type="Pfam" id="PF03160">
    <property type="entry name" value="Calx-beta"/>
    <property type="match status" value="8"/>
</dbReference>
<feature type="compositionally biased region" description="Gly residues" evidence="5">
    <location>
        <begin position="1291"/>
        <end position="1301"/>
    </location>
</feature>
<dbReference type="InterPro" id="IPR011049">
    <property type="entry name" value="Serralysin-like_metalloprot_C"/>
</dbReference>
<keyword evidence="3" id="KW-0106">Calcium</keyword>
<dbReference type="SMART" id="SM00237">
    <property type="entry name" value="Calx_beta"/>
    <property type="match status" value="7"/>
</dbReference>
<evidence type="ECO:0000256" key="5">
    <source>
        <dbReference type="SAM" id="MobiDB-lite"/>
    </source>
</evidence>
<dbReference type="PANTHER" id="PTHR11878:SF65">
    <property type="entry name" value="NA_CA-EXCHANGE PROTEIN, ISOFORM G"/>
    <property type="match status" value="1"/>
</dbReference>
<dbReference type="SUPFAM" id="SSF51120">
    <property type="entry name" value="beta-Roll"/>
    <property type="match status" value="1"/>
</dbReference>
<reference evidence="8" key="1">
    <citation type="journal article" date="2019" name="Int. J. Syst. Evol. Microbiol.">
        <title>The Global Catalogue of Microorganisms (GCM) 10K type strain sequencing project: providing services to taxonomists for standard genome sequencing and annotation.</title>
        <authorList>
            <consortium name="The Broad Institute Genomics Platform"/>
            <consortium name="The Broad Institute Genome Sequencing Center for Infectious Disease"/>
            <person name="Wu L."/>
            <person name="Ma J."/>
        </authorList>
    </citation>
    <scope>NUCLEOTIDE SEQUENCE [LARGE SCALE GENOMIC DNA]</scope>
    <source>
        <strain evidence="8">TISTR 2562</strain>
    </source>
</reference>
<feature type="domain" description="Calx-beta" evidence="6">
    <location>
        <begin position="110"/>
        <end position="213"/>
    </location>
</feature>
<protein>
    <submittedName>
        <fullName evidence="7">Calx-beta domain-containing protein</fullName>
    </submittedName>
</protein>
<dbReference type="Pfam" id="PF00353">
    <property type="entry name" value="HemolysinCabind"/>
    <property type="match status" value="5"/>
</dbReference>
<dbReference type="PRINTS" id="PR00313">
    <property type="entry name" value="CABNDNGRPT"/>
</dbReference>